<evidence type="ECO:0000313" key="3">
    <source>
        <dbReference type="Proteomes" id="UP000273278"/>
    </source>
</evidence>
<reference evidence="2 3" key="1">
    <citation type="submission" date="2016-10" db="EMBL/GenBank/DDBJ databases">
        <title>Complete genome of the TMA-utilizing, human hosted archaeon Methanomethylophilus alvus Gen. nov, sp. nov., strain Mx-05, derived from a pure culture.</title>
        <authorList>
            <person name="Brugere J.-F."/>
            <person name="Ben Hania W."/>
            <person name="Chaudhary P.P."/>
            <person name="Gaci N."/>
            <person name="Borrel G."/>
            <person name="Cao Van Tuat L."/>
            <person name="Fardeau M.-L."/>
            <person name="Harris H.M.B."/>
            <person name="O'Toole P.W."/>
            <person name="Ollivier B."/>
        </authorList>
    </citation>
    <scope>NUCLEOTIDE SEQUENCE [LARGE SCALE GENOMIC DNA]</scope>
    <source>
        <strain evidence="2 3">Mx-05</strain>
    </source>
</reference>
<organism evidence="2 3">
    <name type="scientific">Methanomethylophilus alvi</name>
    <dbReference type="NCBI Taxonomy" id="1291540"/>
    <lineage>
        <taxon>Archaea</taxon>
        <taxon>Methanobacteriati</taxon>
        <taxon>Thermoplasmatota</taxon>
        <taxon>Thermoplasmata</taxon>
        <taxon>Methanomassiliicoccales</taxon>
        <taxon>Methanomethylophilaceae</taxon>
        <taxon>Methanomethylophilus</taxon>
    </lineage>
</organism>
<feature type="coiled-coil region" evidence="1">
    <location>
        <begin position="652"/>
        <end position="679"/>
    </location>
</feature>
<gene>
    <name evidence="2" type="ORF">BKD89_03280</name>
</gene>
<name>A0A3G3IGN2_9ARCH</name>
<protein>
    <submittedName>
        <fullName evidence="2">Uncharacterized protein</fullName>
    </submittedName>
</protein>
<dbReference type="AlphaFoldDB" id="A0A3G3IGN2"/>
<sequence length="680" mass="76962">MSKFTVKVKLPAILCDFKASYSHVDKLSGVQYMILTIVSTDSFKELTWGEMMDRLGIPEIIYNEMYKPAIGRMILLKMVEPTGRIDLDDYVGETVLTKMGRQAYEKGVMAQDVDDFSGTVANTPAAPSNKYVKGSTLKVCDKTGFIEDRFSDLEPDELKIENHIIKEKSQYGVDEADADVFDIRIERQKDLACYQRDLRVGLDEVTGQFTIESDNLDDNFLKSRFNSPELLSEIPEQISQSSSAEIRYVAWADKVPDWENVRFFLPFDVKFDKSKLVLVNGKNCRSSKYLCSEITGDSDIVVIETSNLGYEYALVEIPTVIEGFEGESKCKLMVRRSIDEKRIAEYIETAARSIDPVDTESLAKALGICDIIADKRLSKEIVGNCLRKTSNFQGTLIELQQYKKAKWYSELPDMVEEAILEKESDAKQVATVLNQANLQIAGTLAASRFKSEDPSIALSHADILAPVVRNDVTFLRDMGLEQTIADMILDGDAPPYSSKHLASMSNLSRNLHELKKVFHIESPSKYTFDLSEMKSEEKERLKSYLSTYGKDMDTIRTLIQGTGSYSELKAYESFFKEMVQFINPGNGSDLRTYGIEEGIRLSETLEKLGLSGTLDEMISDAHDKHIISDNDHAILTEFRLFRNECAHQMVVGEVKKNKLKQWKQAIDNLSRRENKGEKKE</sequence>
<evidence type="ECO:0000313" key="2">
    <source>
        <dbReference type="EMBL" id="AYQ54828.1"/>
    </source>
</evidence>
<dbReference type="Proteomes" id="UP000273278">
    <property type="component" value="Chromosome"/>
</dbReference>
<proteinExistence type="predicted"/>
<dbReference type="GeneID" id="41321457"/>
<evidence type="ECO:0000256" key="1">
    <source>
        <dbReference type="SAM" id="Coils"/>
    </source>
</evidence>
<dbReference type="RefSeq" id="WP_015504556.1">
    <property type="nucleotide sequence ID" value="NZ_CAYAZF010000006.1"/>
</dbReference>
<accession>A0A3G3IGN2</accession>
<dbReference type="EMBL" id="CP017686">
    <property type="protein sequence ID" value="AYQ54828.1"/>
    <property type="molecule type" value="Genomic_DNA"/>
</dbReference>
<keyword evidence="1" id="KW-0175">Coiled coil</keyword>